<dbReference type="VEuPathDB" id="FungiDB:PITG_14146"/>
<dbReference type="Proteomes" id="UP000006643">
    <property type="component" value="Unassembled WGS sequence"/>
</dbReference>
<protein>
    <submittedName>
        <fullName evidence="1">Uncharacterized protein</fullName>
    </submittedName>
</protein>
<dbReference type="KEGG" id="pif:PITG_14146"/>
<evidence type="ECO:0000313" key="2">
    <source>
        <dbReference type="Proteomes" id="UP000006643"/>
    </source>
</evidence>
<dbReference type="InParanoid" id="D0NNR0"/>
<dbReference type="AlphaFoldDB" id="D0NNR0"/>
<dbReference type="HOGENOM" id="CLU_1725888_0_0_1"/>
<dbReference type="RefSeq" id="XP_002899262.1">
    <property type="nucleotide sequence ID" value="XM_002899216.1"/>
</dbReference>
<gene>
    <name evidence="1" type="ORF">PITG_14146</name>
</gene>
<organism evidence="1 2">
    <name type="scientific">Phytophthora infestans (strain T30-4)</name>
    <name type="common">Potato late blight agent</name>
    <dbReference type="NCBI Taxonomy" id="403677"/>
    <lineage>
        <taxon>Eukaryota</taxon>
        <taxon>Sar</taxon>
        <taxon>Stramenopiles</taxon>
        <taxon>Oomycota</taxon>
        <taxon>Peronosporomycetes</taxon>
        <taxon>Peronosporales</taxon>
        <taxon>Peronosporaceae</taxon>
        <taxon>Phytophthora</taxon>
    </lineage>
</organism>
<sequence length="152" mass="16543">MQQDASNDFCAERVQLISNRNHLGWDTSAGLYLENVLDNKDDALQKQKINAWMAMDTLFVYLYVRPGAAPRHVPGDRLPLLCHIFSLVFVSGSSPIQSTWVVCQFGVMIVIAFPQTFWPPGTCTAVSGSGSVCLSSMSSPTVSPTSLPLCSS</sequence>
<proteinExistence type="predicted"/>
<accession>D0NNR0</accession>
<reference evidence="2" key="1">
    <citation type="journal article" date="2009" name="Nature">
        <title>Genome sequence and analysis of the Irish potato famine pathogen Phytophthora infestans.</title>
        <authorList>
            <consortium name="The Broad Institute Genome Sequencing Platform"/>
            <person name="Haas B.J."/>
            <person name="Kamoun S."/>
            <person name="Zody M.C."/>
            <person name="Jiang R.H."/>
            <person name="Handsaker R.E."/>
            <person name="Cano L.M."/>
            <person name="Grabherr M."/>
            <person name="Kodira C.D."/>
            <person name="Raffaele S."/>
            <person name="Torto-Alalibo T."/>
            <person name="Bozkurt T.O."/>
            <person name="Ah-Fong A.M."/>
            <person name="Alvarado L."/>
            <person name="Anderson V.L."/>
            <person name="Armstrong M.R."/>
            <person name="Avrova A."/>
            <person name="Baxter L."/>
            <person name="Beynon J."/>
            <person name="Boevink P.C."/>
            <person name="Bollmann S.R."/>
            <person name="Bos J.I."/>
            <person name="Bulone V."/>
            <person name="Cai G."/>
            <person name="Cakir C."/>
            <person name="Carrington J.C."/>
            <person name="Chawner M."/>
            <person name="Conti L."/>
            <person name="Costanzo S."/>
            <person name="Ewan R."/>
            <person name="Fahlgren N."/>
            <person name="Fischbach M.A."/>
            <person name="Fugelstad J."/>
            <person name="Gilroy E.M."/>
            <person name="Gnerre S."/>
            <person name="Green P.J."/>
            <person name="Grenville-Briggs L.J."/>
            <person name="Griffith J."/>
            <person name="Grunwald N.J."/>
            <person name="Horn K."/>
            <person name="Horner N.R."/>
            <person name="Hu C.H."/>
            <person name="Huitema E."/>
            <person name="Jeong D.H."/>
            <person name="Jones A.M."/>
            <person name="Jones J.D."/>
            <person name="Jones R.W."/>
            <person name="Karlsson E.K."/>
            <person name="Kunjeti S.G."/>
            <person name="Lamour K."/>
            <person name="Liu Z."/>
            <person name="Ma L."/>
            <person name="Maclean D."/>
            <person name="Chibucos M.C."/>
            <person name="McDonald H."/>
            <person name="McWalters J."/>
            <person name="Meijer H.J."/>
            <person name="Morgan W."/>
            <person name="Morris P.F."/>
            <person name="Munro C.A."/>
            <person name="O'Neill K."/>
            <person name="Ospina-Giraldo M."/>
            <person name="Pinzon A."/>
            <person name="Pritchard L."/>
            <person name="Ramsahoye B."/>
            <person name="Ren Q."/>
            <person name="Restrepo S."/>
            <person name="Roy S."/>
            <person name="Sadanandom A."/>
            <person name="Savidor A."/>
            <person name="Schornack S."/>
            <person name="Schwartz D.C."/>
            <person name="Schumann U.D."/>
            <person name="Schwessinger B."/>
            <person name="Seyer L."/>
            <person name="Sharpe T."/>
            <person name="Silvar C."/>
            <person name="Song J."/>
            <person name="Studholme D.J."/>
            <person name="Sykes S."/>
            <person name="Thines M."/>
            <person name="van de Vondervoort P.J."/>
            <person name="Phuntumart V."/>
            <person name="Wawra S."/>
            <person name="Weide R."/>
            <person name="Win J."/>
            <person name="Young C."/>
            <person name="Zhou S."/>
            <person name="Fry W."/>
            <person name="Meyers B.C."/>
            <person name="van West P."/>
            <person name="Ristaino J."/>
            <person name="Govers F."/>
            <person name="Birch P.R."/>
            <person name="Whisson S.C."/>
            <person name="Judelson H.S."/>
            <person name="Nusbaum C."/>
        </authorList>
    </citation>
    <scope>NUCLEOTIDE SEQUENCE [LARGE SCALE GENOMIC DNA]</scope>
    <source>
        <strain evidence="2">T30-4</strain>
    </source>
</reference>
<dbReference type="EMBL" id="DS028149">
    <property type="protein sequence ID" value="EEY62231.1"/>
    <property type="molecule type" value="Genomic_DNA"/>
</dbReference>
<keyword evidence="2" id="KW-1185">Reference proteome</keyword>
<name>D0NNR0_PHYIT</name>
<evidence type="ECO:0000313" key="1">
    <source>
        <dbReference type="EMBL" id="EEY62231.1"/>
    </source>
</evidence>
<dbReference type="GeneID" id="9468588"/>